<sequence length="360" mass="42366">MDNLCTVCINQKAVNRDIECKSSRCDENCKKGTFEACQTCNKKLQGQNQQQSKKKVDDLIKVCQRSISFIHNQQIYMKQFIEHQIGELINLLQEKQNSLQINLTEILQKKLDFYQDCESRLNVMKKNSDYNKLKQLPFSQLEQYEDDKIMDFGNIKILTEEIKNFGKRIVRKTIQNVSLQSNNMKKINNNNDNKENQKEYQEKMNESNMFISFLPSLDEASLIYRLGQKYQMLKQNKVLGFIYTTNQCKFGFYYNVDQPTSGYNYCKDCYIFSIENVYRIPPMKFYPKEECIRYSLFLNHSKIGFGKDCKDMLIDFENLKNCSSNLGSSYDIYSELDNESILAGKATNWNIEMIEIFGLK</sequence>
<keyword evidence="3" id="KW-1185">Reference proteome</keyword>
<evidence type="ECO:0000256" key="1">
    <source>
        <dbReference type="SAM" id="Coils"/>
    </source>
</evidence>
<organism evidence="2 3">
    <name type="scientific">Paramecium sonneborni</name>
    <dbReference type="NCBI Taxonomy" id="65129"/>
    <lineage>
        <taxon>Eukaryota</taxon>
        <taxon>Sar</taxon>
        <taxon>Alveolata</taxon>
        <taxon>Ciliophora</taxon>
        <taxon>Intramacronucleata</taxon>
        <taxon>Oligohymenophorea</taxon>
        <taxon>Peniculida</taxon>
        <taxon>Parameciidae</taxon>
        <taxon>Paramecium</taxon>
    </lineage>
</organism>
<dbReference type="EMBL" id="CAJJDN010000011">
    <property type="protein sequence ID" value="CAD8057799.1"/>
    <property type="molecule type" value="Genomic_DNA"/>
</dbReference>
<accession>A0A8S1KQV2</accession>
<gene>
    <name evidence="2" type="ORF">PSON_ATCC_30995.1.T0110398</name>
</gene>
<name>A0A8S1KQV2_9CILI</name>
<proteinExistence type="predicted"/>
<dbReference type="OrthoDB" id="283531at2759"/>
<feature type="coiled-coil region" evidence="1">
    <location>
        <begin position="177"/>
        <end position="204"/>
    </location>
</feature>
<evidence type="ECO:0000313" key="3">
    <source>
        <dbReference type="Proteomes" id="UP000692954"/>
    </source>
</evidence>
<dbReference type="AlphaFoldDB" id="A0A8S1KQV2"/>
<dbReference type="Proteomes" id="UP000692954">
    <property type="component" value="Unassembled WGS sequence"/>
</dbReference>
<evidence type="ECO:0000313" key="2">
    <source>
        <dbReference type="EMBL" id="CAD8057799.1"/>
    </source>
</evidence>
<keyword evidence="1" id="KW-0175">Coiled coil</keyword>
<comment type="caution">
    <text evidence="2">The sequence shown here is derived from an EMBL/GenBank/DDBJ whole genome shotgun (WGS) entry which is preliminary data.</text>
</comment>
<reference evidence="2" key="1">
    <citation type="submission" date="2021-01" db="EMBL/GenBank/DDBJ databases">
        <authorList>
            <consortium name="Genoscope - CEA"/>
            <person name="William W."/>
        </authorList>
    </citation>
    <scope>NUCLEOTIDE SEQUENCE</scope>
</reference>
<evidence type="ECO:0008006" key="4">
    <source>
        <dbReference type="Google" id="ProtNLM"/>
    </source>
</evidence>
<protein>
    <recommendedName>
        <fullName evidence="4">TLDc domain-containing protein</fullName>
    </recommendedName>
</protein>